<dbReference type="InterPro" id="IPR012338">
    <property type="entry name" value="Beta-lactam/transpept-like"/>
</dbReference>
<evidence type="ECO:0000313" key="3">
    <source>
        <dbReference type="EMBL" id="NKE55451.1"/>
    </source>
</evidence>
<dbReference type="PANTHER" id="PTHR46825">
    <property type="entry name" value="D-ALANYL-D-ALANINE-CARBOXYPEPTIDASE/ENDOPEPTIDASE AMPH"/>
    <property type="match status" value="1"/>
</dbReference>
<sequence length="372" mass="39987">MARHVPGHAGGSREGTRRDSGHCGRCSVWCQVIAVAALAAISLLIPGQLDQIVKEGTPGVEAHANGRDYAKGNAPVNGRVRVGSITKSFVAVATLQLVAENKIELDGPASKYVPYVKDERITVRQILQHTSGLPDYALAIGVNKIGDIRNRHFEPHELLDAGLKQPPRFQPGEKYEYSNTNYVVAGLMIQKVTGRPVAEEVQRRVIDRADLKDTYWPKQGEQRIRGRHARAYAQTDLLDPKSATVDATELDTSAAWAAGAMVSTPADVAKFYKTLLNGGLLQKPQLDDMRRTVPVDEKSAYGLGLESTKLSCGGVSWGHGGTIHGWASLGAATDSGKSAAITLTALPGAFGTDPARTFQQVFDVIDTALCKK</sequence>
<keyword evidence="4" id="KW-1185">Reference proteome</keyword>
<proteinExistence type="predicted"/>
<dbReference type="Gene3D" id="3.40.710.10">
    <property type="entry name" value="DD-peptidase/beta-lactamase superfamily"/>
    <property type="match status" value="1"/>
</dbReference>
<feature type="domain" description="Beta-lactamase-related" evidence="2">
    <location>
        <begin position="69"/>
        <end position="347"/>
    </location>
</feature>
<dbReference type="InterPro" id="IPR001466">
    <property type="entry name" value="Beta-lactam-related"/>
</dbReference>
<dbReference type="EMBL" id="VSRL01000002">
    <property type="protein sequence ID" value="NKE55451.1"/>
    <property type="molecule type" value="Genomic_DNA"/>
</dbReference>
<dbReference type="SUPFAM" id="SSF56601">
    <property type="entry name" value="beta-lactamase/transpeptidase-like"/>
    <property type="match status" value="1"/>
</dbReference>
<protein>
    <submittedName>
        <fullName evidence="3">Beta-lactamase family protein</fullName>
    </submittedName>
</protein>
<evidence type="ECO:0000259" key="2">
    <source>
        <dbReference type="Pfam" id="PF00144"/>
    </source>
</evidence>
<dbReference type="InterPro" id="IPR050491">
    <property type="entry name" value="AmpC-like"/>
</dbReference>
<organism evidence="3 4">
    <name type="scientific">Lentzea indica</name>
    <dbReference type="NCBI Taxonomy" id="2604800"/>
    <lineage>
        <taxon>Bacteria</taxon>
        <taxon>Bacillati</taxon>
        <taxon>Actinomycetota</taxon>
        <taxon>Actinomycetes</taxon>
        <taxon>Pseudonocardiales</taxon>
        <taxon>Pseudonocardiaceae</taxon>
        <taxon>Lentzea</taxon>
    </lineage>
</organism>
<reference evidence="3 4" key="1">
    <citation type="submission" date="2019-08" db="EMBL/GenBank/DDBJ databases">
        <title>Lentzea from Indian Himalayas.</title>
        <authorList>
            <person name="Mandal S."/>
            <person name="Mallick Gupta A."/>
            <person name="Maiti P.K."/>
            <person name="Sarkar J."/>
            <person name="Mandal S."/>
        </authorList>
    </citation>
    <scope>NUCLEOTIDE SEQUENCE [LARGE SCALE GENOMIC DNA]</scope>
    <source>
        <strain evidence="3 4">PSKA42</strain>
    </source>
</reference>
<feature type="region of interest" description="Disordered" evidence="1">
    <location>
        <begin position="1"/>
        <end position="22"/>
    </location>
</feature>
<accession>A0ABX1F9Q3</accession>
<gene>
    <name evidence="3" type="ORF">FXN61_00865</name>
</gene>
<name>A0ABX1F9Q3_9PSEU</name>
<evidence type="ECO:0000313" key="4">
    <source>
        <dbReference type="Proteomes" id="UP001515943"/>
    </source>
</evidence>
<comment type="caution">
    <text evidence="3">The sequence shown here is derived from an EMBL/GenBank/DDBJ whole genome shotgun (WGS) entry which is preliminary data.</text>
</comment>
<evidence type="ECO:0000256" key="1">
    <source>
        <dbReference type="SAM" id="MobiDB-lite"/>
    </source>
</evidence>
<dbReference type="Proteomes" id="UP001515943">
    <property type="component" value="Unassembled WGS sequence"/>
</dbReference>
<dbReference type="Pfam" id="PF00144">
    <property type="entry name" value="Beta-lactamase"/>
    <property type="match status" value="1"/>
</dbReference>
<dbReference type="PANTHER" id="PTHR46825:SF7">
    <property type="entry name" value="D-ALANYL-D-ALANINE CARBOXYPEPTIDASE"/>
    <property type="match status" value="1"/>
</dbReference>